<keyword evidence="8 11" id="KW-0675">Receptor</keyword>
<dbReference type="InterPro" id="IPR013088">
    <property type="entry name" value="Znf_NHR/GATA"/>
</dbReference>
<name>A0A3M7T4V8_BRAPC</name>
<comment type="subcellular location">
    <subcellularLocation>
        <location evidence="1">Nucleus</location>
    </subcellularLocation>
</comment>
<protein>
    <submittedName>
        <fullName evidence="11">Nuclear receptor ROR-beta-like</fullName>
    </submittedName>
</protein>
<dbReference type="AlphaFoldDB" id="A0A3M7T4V8"/>
<dbReference type="EMBL" id="REGN01000280">
    <property type="protein sequence ID" value="RNA43084.1"/>
    <property type="molecule type" value="Genomic_DNA"/>
</dbReference>
<gene>
    <name evidence="11" type="ORF">BpHYR1_015976</name>
</gene>
<keyword evidence="2" id="KW-0479">Metal-binding</keyword>
<dbReference type="PANTHER" id="PTHR45805:SF2">
    <property type="entry name" value="NUCLEAR HORMONE RECEPTOR HR3-RELATED"/>
    <property type="match status" value="1"/>
</dbReference>
<dbReference type="GO" id="GO:0008270">
    <property type="term" value="F:zinc ion binding"/>
    <property type="evidence" value="ECO:0007669"/>
    <property type="project" value="UniProtKB-KW"/>
</dbReference>
<dbReference type="GO" id="GO:0005634">
    <property type="term" value="C:nucleus"/>
    <property type="evidence" value="ECO:0007669"/>
    <property type="project" value="UniProtKB-SubCell"/>
</dbReference>
<keyword evidence="3" id="KW-0863">Zinc-finger</keyword>
<dbReference type="SMART" id="SM00399">
    <property type="entry name" value="ZnF_C4"/>
    <property type="match status" value="1"/>
</dbReference>
<comment type="caution">
    <text evidence="11">The sequence shown here is derived from an EMBL/GenBank/DDBJ whole genome shotgun (WGS) entry which is preliminary data.</text>
</comment>
<keyword evidence="6" id="KW-0238">DNA-binding</keyword>
<feature type="domain" description="Nuclear receptor" evidence="10">
    <location>
        <begin position="6"/>
        <end position="52"/>
    </location>
</feature>
<keyword evidence="5" id="KW-0805">Transcription regulation</keyword>
<dbReference type="GO" id="GO:0004879">
    <property type="term" value="F:nuclear receptor activity"/>
    <property type="evidence" value="ECO:0007669"/>
    <property type="project" value="TreeGrafter"/>
</dbReference>
<evidence type="ECO:0000256" key="6">
    <source>
        <dbReference type="ARBA" id="ARBA00023125"/>
    </source>
</evidence>
<evidence type="ECO:0000256" key="3">
    <source>
        <dbReference type="ARBA" id="ARBA00022771"/>
    </source>
</evidence>
<evidence type="ECO:0000259" key="10">
    <source>
        <dbReference type="SMART" id="SM00399"/>
    </source>
</evidence>
<organism evidence="11 12">
    <name type="scientific">Brachionus plicatilis</name>
    <name type="common">Marine rotifer</name>
    <name type="synonym">Brachionus muelleri</name>
    <dbReference type="NCBI Taxonomy" id="10195"/>
    <lineage>
        <taxon>Eukaryota</taxon>
        <taxon>Metazoa</taxon>
        <taxon>Spiralia</taxon>
        <taxon>Gnathifera</taxon>
        <taxon>Rotifera</taxon>
        <taxon>Eurotatoria</taxon>
        <taxon>Monogononta</taxon>
        <taxon>Pseudotrocha</taxon>
        <taxon>Ploima</taxon>
        <taxon>Brachionidae</taxon>
        <taxon>Brachionus</taxon>
    </lineage>
</organism>
<sequence>MRELENIPCKVCGDKSSGVHYGVITCEGCKSSNYPHNINCSHNCSLEYNNTLKIGAINCSYIQDYNCSYNLWSVATFKTTIVACSLELSFNK</sequence>
<evidence type="ECO:0000256" key="5">
    <source>
        <dbReference type="ARBA" id="ARBA00023015"/>
    </source>
</evidence>
<evidence type="ECO:0000256" key="8">
    <source>
        <dbReference type="ARBA" id="ARBA00023170"/>
    </source>
</evidence>
<keyword evidence="7" id="KW-0804">Transcription</keyword>
<dbReference type="InterPro" id="IPR001628">
    <property type="entry name" value="Znf_hrmn_rcpt"/>
</dbReference>
<evidence type="ECO:0000256" key="1">
    <source>
        <dbReference type="ARBA" id="ARBA00004123"/>
    </source>
</evidence>
<keyword evidence="9" id="KW-0539">Nucleus</keyword>
<evidence type="ECO:0000313" key="12">
    <source>
        <dbReference type="Proteomes" id="UP000276133"/>
    </source>
</evidence>
<dbReference type="PRINTS" id="PR00047">
    <property type="entry name" value="STROIDFINGER"/>
</dbReference>
<dbReference type="OrthoDB" id="6355676at2759"/>
<dbReference type="GO" id="GO:0000978">
    <property type="term" value="F:RNA polymerase II cis-regulatory region sequence-specific DNA binding"/>
    <property type="evidence" value="ECO:0007669"/>
    <property type="project" value="TreeGrafter"/>
</dbReference>
<evidence type="ECO:0000256" key="4">
    <source>
        <dbReference type="ARBA" id="ARBA00022833"/>
    </source>
</evidence>
<keyword evidence="4" id="KW-0862">Zinc</keyword>
<proteinExistence type="predicted"/>
<dbReference type="STRING" id="10195.A0A3M7T4V8"/>
<evidence type="ECO:0000256" key="2">
    <source>
        <dbReference type="ARBA" id="ARBA00022723"/>
    </source>
</evidence>
<dbReference type="Proteomes" id="UP000276133">
    <property type="component" value="Unassembled WGS sequence"/>
</dbReference>
<evidence type="ECO:0000313" key="11">
    <source>
        <dbReference type="EMBL" id="RNA43084.1"/>
    </source>
</evidence>
<keyword evidence="12" id="KW-1185">Reference proteome</keyword>
<dbReference type="PANTHER" id="PTHR45805">
    <property type="entry name" value="NUCLEAR HORMONE RECEPTOR HR3-RELATED"/>
    <property type="match status" value="1"/>
</dbReference>
<dbReference type="Pfam" id="PF00105">
    <property type="entry name" value="zf-C4"/>
    <property type="match status" value="1"/>
</dbReference>
<dbReference type="SUPFAM" id="SSF57716">
    <property type="entry name" value="Glucocorticoid receptor-like (DNA-binding domain)"/>
    <property type="match status" value="1"/>
</dbReference>
<accession>A0A3M7T4V8</accession>
<dbReference type="Gene3D" id="3.30.50.10">
    <property type="entry name" value="Erythroid Transcription Factor GATA-1, subunit A"/>
    <property type="match status" value="1"/>
</dbReference>
<reference evidence="11 12" key="1">
    <citation type="journal article" date="2018" name="Sci. Rep.">
        <title>Genomic signatures of local adaptation to the degree of environmental predictability in rotifers.</title>
        <authorList>
            <person name="Franch-Gras L."/>
            <person name="Hahn C."/>
            <person name="Garcia-Roger E.M."/>
            <person name="Carmona M.J."/>
            <person name="Serra M."/>
            <person name="Gomez A."/>
        </authorList>
    </citation>
    <scope>NUCLEOTIDE SEQUENCE [LARGE SCALE GENOMIC DNA]</scope>
    <source>
        <strain evidence="11">HYR1</strain>
    </source>
</reference>
<evidence type="ECO:0000256" key="7">
    <source>
        <dbReference type="ARBA" id="ARBA00023163"/>
    </source>
</evidence>
<evidence type="ECO:0000256" key="9">
    <source>
        <dbReference type="ARBA" id="ARBA00023242"/>
    </source>
</evidence>